<dbReference type="PANTHER" id="PTHR24179:SF31">
    <property type="entry name" value="PROTEIN PHOSPHATASE 1 REGULATORY INHIBITOR SUBUNIT 16B"/>
    <property type="match status" value="1"/>
</dbReference>
<evidence type="ECO:0000256" key="3">
    <source>
        <dbReference type="SAM" id="MobiDB-lite"/>
    </source>
</evidence>
<feature type="compositionally biased region" description="Basic residues" evidence="3">
    <location>
        <begin position="47"/>
        <end position="57"/>
    </location>
</feature>
<dbReference type="GO" id="GO:0061028">
    <property type="term" value="P:establishment of endothelial barrier"/>
    <property type="evidence" value="ECO:0007669"/>
    <property type="project" value="TreeGrafter"/>
</dbReference>
<dbReference type="AlphaFoldDB" id="A0AAD8ZDB0"/>
<proteinExistence type="predicted"/>
<keyword evidence="1" id="KW-0677">Repeat</keyword>
<feature type="domain" description="Alkylated DNA repair protein AlkB homologue 8 N-terminal" evidence="5">
    <location>
        <begin position="411"/>
        <end position="450"/>
    </location>
</feature>
<feature type="compositionally biased region" description="Basic residues" evidence="3">
    <location>
        <begin position="95"/>
        <end position="104"/>
    </location>
</feature>
<gene>
    <name evidence="6" type="ORF">P4O66_001145</name>
</gene>
<organism evidence="6 7">
    <name type="scientific">Electrophorus voltai</name>
    <dbReference type="NCBI Taxonomy" id="2609070"/>
    <lineage>
        <taxon>Eukaryota</taxon>
        <taxon>Metazoa</taxon>
        <taxon>Chordata</taxon>
        <taxon>Craniata</taxon>
        <taxon>Vertebrata</taxon>
        <taxon>Euteleostomi</taxon>
        <taxon>Actinopterygii</taxon>
        <taxon>Neopterygii</taxon>
        <taxon>Teleostei</taxon>
        <taxon>Ostariophysi</taxon>
        <taxon>Gymnotiformes</taxon>
        <taxon>Gymnotoidei</taxon>
        <taxon>Gymnotidae</taxon>
        <taxon>Electrophorus</taxon>
    </lineage>
</organism>
<dbReference type="Pfam" id="PF09004">
    <property type="entry name" value="ALKBH8_N"/>
    <property type="match status" value="1"/>
</dbReference>
<evidence type="ECO:0000313" key="7">
    <source>
        <dbReference type="Proteomes" id="UP001239994"/>
    </source>
</evidence>
<dbReference type="GO" id="GO:0017020">
    <property type="term" value="F:myosin phosphatase regulator activity"/>
    <property type="evidence" value="ECO:0007669"/>
    <property type="project" value="TreeGrafter"/>
</dbReference>
<dbReference type="PANTHER" id="PTHR24179">
    <property type="entry name" value="PROTEIN PHOSPHATASE 1 REGULATORY SUBUNIT 12"/>
    <property type="match status" value="1"/>
</dbReference>
<dbReference type="GO" id="GO:0016706">
    <property type="term" value="F:2-oxoglutarate-dependent dioxygenase activity"/>
    <property type="evidence" value="ECO:0007669"/>
    <property type="project" value="InterPro"/>
</dbReference>
<comment type="caution">
    <text evidence="6">The sequence shown here is derived from an EMBL/GenBank/DDBJ whole genome shotgun (WGS) entry which is preliminary data.</text>
</comment>
<protein>
    <recommendedName>
        <fullName evidence="5">Alkylated DNA repair protein AlkB homologue 8 N-terminal domain-containing protein</fullName>
    </recommendedName>
</protein>
<keyword evidence="4" id="KW-0472">Membrane</keyword>
<feature type="region of interest" description="Disordered" evidence="3">
    <location>
        <begin position="191"/>
        <end position="244"/>
    </location>
</feature>
<dbReference type="InterPro" id="IPR051226">
    <property type="entry name" value="PP1_Regulatory_Subunit"/>
</dbReference>
<keyword evidence="2" id="KW-0040">ANK repeat</keyword>
<evidence type="ECO:0000256" key="4">
    <source>
        <dbReference type="SAM" id="Phobius"/>
    </source>
</evidence>
<accession>A0AAD8ZDB0</accession>
<keyword evidence="7" id="KW-1185">Reference proteome</keyword>
<sequence length="460" mass="50721">MTNHLELLNELQQLDKAPSLERLRAAQKRRTQQLKRWAIYEKEMQNRKRKTDRRRGNGNHGNAAEIRKRVSFAANVALLEASARNDLQEVQTVPKGKKHRKNKSKGQPDSAPGLEISAQPVPVPVSGVKDAAQSVPVPGVKYATQPIPVSSVVDTALSVPVSGIVDATLQVPISSIVDTALIHTPHTRPVPVPCARPVPETTAGGSPVPQKATSRGSPVTPRTREAASRTPPLTPEASLLSSQTPVTPPSVAAMSAPVPIPIFLPSPVADGMLMAVVIHVSVPVVMHVHSIISLCFVATAWMGTVLALFLFNIYTSDFRYNSGTCHLQKFSDDMAIVRCMRNGQVAEYWKLVSDWCELNQLQLNIRKPKEMVVDFRKLRPPLSPVTIDGVDVEVVSTLKYLGMHLDIKLDWSSNTCAVFKKGQNRLYFLRRQSSFGVRSRLLWTFYQSVVFSAMFYAIVC</sequence>
<dbReference type="InterPro" id="IPR015095">
    <property type="entry name" value="AlkB_hom8_N"/>
</dbReference>
<evidence type="ECO:0000256" key="2">
    <source>
        <dbReference type="ARBA" id="ARBA00023043"/>
    </source>
</evidence>
<evidence type="ECO:0000313" key="6">
    <source>
        <dbReference type="EMBL" id="KAK1795650.1"/>
    </source>
</evidence>
<evidence type="ECO:0000259" key="5">
    <source>
        <dbReference type="Pfam" id="PF09004"/>
    </source>
</evidence>
<dbReference type="GO" id="GO:0008168">
    <property type="term" value="F:methyltransferase activity"/>
    <property type="evidence" value="ECO:0007669"/>
    <property type="project" value="InterPro"/>
</dbReference>
<dbReference type="GO" id="GO:0004857">
    <property type="term" value="F:enzyme inhibitor activity"/>
    <property type="evidence" value="ECO:0007669"/>
    <property type="project" value="TreeGrafter"/>
</dbReference>
<feature type="transmembrane region" description="Helical" evidence="4">
    <location>
        <begin position="441"/>
        <end position="459"/>
    </location>
</feature>
<feature type="region of interest" description="Disordered" evidence="3">
    <location>
        <begin position="44"/>
        <end position="64"/>
    </location>
</feature>
<dbReference type="Proteomes" id="UP001239994">
    <property type="component" value="Unassembled WGS sequence"/>
</dbReference>
<dbReference type="GO" id="GO:1903670">
    <property type="term" value="P:regulation of sprouting angiogenesis"/>
    <property type="evidence" value="ECO:0007669"/>
    <property type="project" value="TreeGrafter"/>
</dbReference>
<feature type="transmembrane region" description="Helical" evidence="4">
    <location>
        <begin position="291"/>
        <end position="311"/>
    </location>
</feature>
<evidence type="ECO:0000256" key="1">
    <source>
        <dbReference type="ARBA" id="ARBA00022737"/>
    </source>
</evidence>
<feature type="region of interest" description="Disordered" evidence="3">
    <location>
        <begin position="89"/>
        <end position="120"/>
    </location>
</feature>
<name>A0AAD8ZDB0_9TELE</name>
<dbReference type="EMBL" id="JAROKS010000015">
    <property type="protein sequence ID" value="KAK1795650.1"/>
    <property type="molecule type" value="Genomic_DNA"/>
</dbReference>
<dbReference type="GO" id="GO:0005737">
    <property type="term" value="C:cytoplasm"/>
    <property type="evidence" value="ECO:0007669"/>
    <property type="project" value="TreeGrafter"/>
</dbReference>
<keyword evidence="4" id="KW-0812">Transmembrane</keyword>
<keyword evidence="4" id="KW-1133">Transmembrane helix</keyword>
<reference evidence="6" key="1">
    <citation type="submission" date="2023-03" db="EMBL/GenBank/DDBJ databases">
        <title>Electrophorus voltai genome.</title>
        <authorList>
            <person name="Bian C."/>
        </authorList>
    </citation>
    <scope>NUCLEOTIDE SEQUENCE</scope>
    <source>
        <strain evidence="6">CB-2022</strain>
        <tissue evidence="6">Muscle</tissue>
    </source>
</reference>